<reference evidence="3 4" key="1">
    <citation type="submission" date="2023-09" db="EMBL/GenBank/DDBJ databases">
        <authorList>
            <person name="Rey-Velasco X."/>
        </authorList>
    </citation>
    <scope>NUCLEOTIDE SEQUENCE [LARGE SCALE GENOMIC DNA]</scope>
    <source>
        <strain evidence="3 4">W345</strain>
    </source>
</reference>
<dbReference type="Pfam" id="PF09423">
    <property type="entry name" value="PhoD"/>
    <property type="match status" value="1"/>
</dbReference>
<dbReference type="Gene3D" id="2.60.40.380">
    <property type="entry name" value="Purple acid phosphatase-like, N-terminal"/>
    <property type="match status" value="1"/>
</dbReference>
<dbReference type="CDD" id="cd07389">
    <property type="entry name" value="MPP_PhoD"/>
    <property type="match status" value="1"/>
</dbReference>
<comment type="caution">
    <text evidence="3">The sequence shown here is derived from an EMBL/GenBank/DDBJ whole genome shotgun (WGS) entry which is preliminary data.</text>
</comment>
<feature type="domain" description="PhoD-like phosphatase metallophosphatase" evidence="1">
    <location>
        <begin position="142"/>
        <end position="477"/>
    </location>
</feature>
<dbReference type="Proteomes" id="UP001254608">
    <property type="component" value="Unassembled WGS sequence"/>
</dbReference>
<dbReference type="Gene3D" id="3.60.21.70">
    <property type="entry name" value="PhoD-like phosphatase"/>
    <property type="match status" value="1"/>
</dbReference>
<name>A0ABU2WKX1_9GAMM</name>
<sequence>MLKTIFAAALAPWNLPSAGAASREVLFTDYPFKLGVASGFPSESGMSLWTRLCPDPMNDGGMGVMQVPMDWEVASDEAFSKVVQRGTWYAMAGLGHSAHVPVTGLEPDRWYFYRFIAGGETSPVGRTRTLPSPGAAMSQLRFGLASCQHFEMGYFSAYRHMQADAPDLVLFVGDYIYEYNAAAGRVRRHAHAEPYRLEEYRARYAQYGVDSDLQTMRQSAPWAMTVDDHEVMNDWADDVGEGLDPSFVARRAAGLQAYFENMPLPMSALLKNGRLALNRSLQAGSLAGFHILDDRQYRSPIACSRPGMGGSVFAAKDQDCPERLDLKRTMLGADQEDWLDRQLAQSRTRWNFVVQQTLLSPLPSPGTDGPVWSTDGWDGYPAARERLLTTLQKRRPGNPVILGGDIHATVASDVKADFSDPDSRIIASEFAGTSLTSPGMPASVFNPKLEANPHVHYGDCERRGYLLFDLKPDGLDVAVRNTSTVAERDSDCLTAARFHVAANAPGIRRA</sequence>
<evidence type="ECO:0000259" key="2">
    <source>
        <dbReference type="Pfam" id="PF16655"/>
    </source>
</evidence>
<dbReference type="PANTHER" id="PTHR43606:SF2">
    <property type="entry name" value="ALKALINE PHOSPHATASE FAMILY PROTEIN (AFU_ORTHOLOGUE AFUA_5G03860)"/>
    <property type="match status" value="1"/>
</dbReference>
<feature type="domain" description="Phospholipase D N-terminal" evidence="2">
    <location>
        <begin position="34"/>
        <end position="129"/>
    </location>
</feature>
<keyword evidence="4" id="KW-1185">Reference proteome</keyword>
<protein>
    <submittedName>
        <fullName evidence="3">Alkaline phosphatase D family protein</fullName>
    </submittedName>
</protein>
<evidence type="ECO:0000313" key="4">
    <source>
        <dbReference type="Proteomes" id="UP001254608"/>
    </source>
</evidence>
<accession>A0ABU2WKX1</accession>
<dbReference type="InterPro" id="IPR038607">
    <property type="entry name" value="PhoD-like_sf"/>
</dbReference>
<dbReference type="Pfam" id="PF16655">
    <property type="entry name" value="PhoD_N"/>
    <property type="match status" value="1"/>
</dbReference>
<dbReference type="InterPro" id="IPR032093">
    <property type="entry name" value="PhoD_N"/>
</dbReference>
<dbReference type="InterPro" id="IPR018946">
    <property type="entry name" value="PhoD-like_MPP"/>
</dbReference>
<dbReference type="PANTHER" id="PTHR43606">
    <property type="entry name" value="PHOSPHATASE, PUTATIVE (AFU_ORTHOLOGUE AFUA_6G08710)-RELATED"/>
    <property type="match status" value="1"/>
</dbReference>
<dbReference type="RefSeq" id="WP_311365557.1">
    <property type="nucleotide sequence ID" value="NZ_JAVRIC010000018.1"/>
</dbReference>
<dbReference type="SUPFAM" id="SSF56300">
    <property type="entry name" value="Metallo-dependent phosphatases"/>
    <property type="match status" value="1"/>
</dbReference>
<proteinExistence type="predicted"/>
<evidence type="ECO:0000259" key="1">
    <source>
        <dbReference type="Pfam" id="PF09423"/>
    </source>
</evidence>
<dbReference type="InterPro" id="IPR052900">
    <property type="entry name" value="Phospholipid_Metab_Enz"/>
</dbReference>
<dbReference type="InterPro" id="IPR029052">
    <property type="entry name" value="Metallo-depent_PP-like"/>
</dbReference>
<gene>
    <name evidence="3" type="ORF">RM530_12570</name>
</gene>
<evidence type="ECO:0000313" key="3">
    <source>
        <dbReference type="EMBL" id="MDT0498193.1"/>
    </source>
</evidence>
<dbReference type="EMBL" id="JAVRIC010000018">
    <property type="protein sequence ID" value="MDT0498193.1"/>
    <property type="molecule type" value="Genomic_DNA"/>
</dbReference>
<organism evidence="3 4">
    <name type="scientific">Banduia mediterranea</name>
    <dbReference type="NCBI Taxonomy" id="3075609"/>
    <lineage>
        <taxon>Bacteria</taxon>
        <taxon>Pseudomonadati</taxon>
        <taxon>Pseudomonadota</taxon>
        <taxon>Gammaproteobacteria</taxon>
        <taxon>Nevskiales</taxon>
        <taxon>Algiphilaceae</taxon>
        <taxon>Banduia</taxon>
    </lineage>
</organism>